<proteinExistence type="predicted"/>
<evidence type="ECO:0000313" key="3">
    <source>
        <dbReference type="EMBL" id="RRT66439.1"/>
    </source>
</evidence>
<name>A0A426ZR15_ENSVE</name>
<evidence type="ECO:0000313" key="4">
    <source>
        <dbReference type="Proteomes" id="UP000287651"/>
    </source>
</evidence>
<feature type="transmembrane region" description="Helical" evidence="2">
    <location>
        <begin position="90"/>
        <end position="114"/>
    </location>
</feature>
<feature type="region of interest" description="Disordered" evidence="1">
    <location>
        <begin position="31"/>
        <end position="55"/>
    </location>
</feature>
<protein>
    <submittedName>
        <fullName evidence="3">Uncharacterized protein</fullName>
    </submittedName>
</protein>
<evidence type="ECO:0000256" key="2">
    <source>
        <dbReference type="SAM" id="Phobius"/>
    </source>
</evidence>
<comment type="caution">
    <text evidence="3">The sequence shown here is derived from an EMBL/GenBank/DDBJ whole genome shotgun (WGS) entry which is preliminary data.</text>
</comment>
<dbReference type="Proteomes" id="UP000287651">
    <property type="component" value="Unassembled WGS sequence"/>
</dbReference>
<sequence length="117" mass="12453">MQIRVHLHCAGHPIANDMLYLSEDVPSRSASGVGADRAASGACKPPMSNSHKVDSFAEDSASEEFSIDPMCTNCPNLPPKGYGMMKMRRVYGFIVSGIQDLVGVTNALILIGLISAD</sequence>
<keyword evidence="2" id="KW-0812">Transmembrane</keyword>
<dbReference type="EMBL" id="AMZH03005418">
    <property type="protein sequence ID" value="RRT66439.1"/>
    <property type="molecule type" value="Genomic_DNA"/>
</dbReference>
<reference evidence="3 4" key="1">
    <citation type="journal article" date="2014" name="Agronomy (Basel)">
        <title>A Draft Genome Sequence for Ensete ventricosum, the Drought-Tolerant Tree Against Hunger.</title>
        <authorList>
            <person name="Harrison J."/>
            <person name="Moore K.A."/>
            <person name="Paszkiewicz K."/>
            <person name="Jones T."/>
            <person name="Grant M."/>
            <person name="Ambacheew D."/>
            <person name="Muzemil S."/>
            <person name="Studholme D.J."/>
        </authorList>
    </citation>
    <scope>NUCLEOTIDE SEQUENCE [LARGE SCALE GENOMIC DNA]</scope>
</reference>
<evidence type="ECO:0000256" key="1">
    <source>
        <dbReference type="SAM" id="MobiDB-lite"/>
    </source>
</evidence>
<accession>A0A426ZR15</accession>
<keyword evidence="2" id="KW-0472">Membrane</keyword>
<organism evidence="3 4">
    <name type="scientific">Ensete ventricosum</name>
    <name type="common">Abyssinian banana</name>
    <name type="synonym">Musa ensete</name>
    <dbReference type="NCBI Taxonomy" id="4639"/>
    <lineage>
        <taxon>Eukaryota</taxon>
        <taxon>Viridiplantae</taxon>
        <taxon>Streptophyta</taxon>
        <taxon>Embryophyta</taxon>
        <taxon>Tracheophyta</taxon>
        <taxon>Spermatophyta</taxon>
        <taxon>Magnoliopsida</taxon>
        <taxon>Liliopsida</taxon>
        <taxon>Zingiberales</taxon>
        <taxon>Musaceae</taxon>
        <taxon>Ensete</taxon>
    </lineage>
</organism>
<dbReference type="AlphaFoldDB" id="A0A426ZR15"/>
<gene>
    <name evidence="3" type="ORF">B296_00040198</name>
</gene>
<keyword evidence="2" id="KW-1133">Transmembrane helix</keyword>